<dbReference type="FunFam" id="3.30.1490.20:FF:000007">
    <property type="entry name" value="D-alanine--D-alanine ligase"/>
    <property type="match status" value="1"/>
</dbReference>
<keyword evidence="8 21" id="KW-0479">Metal-binding</keyword>
<keyword evidence="13 18" id="KW-0573">Peptidoglycan synthesis</keyword>
<evidence type="ECO:0000256" key="4">
    <source>
        <dbReference type="ARBA" id="ARBA00004752"/>
    </source>
</evidence>
<dbReference type="GO" id="GO:0008716">
    <property type="term" value="F:D-alanine-D-alanine ligase activity"/>
    <property type="evidence" value="ECO:0007669"/>
    <property type="project" value="UniProtKB-UniRule"/>
</dbReference>
<evidence type="ECO:0000256" key="16">
    <source>
        <dbReference type="ARBA" id="ARBA00047614"/>
    </source>
</evidence>
<evidence type="ECO:0000256" key="22">
    <source>
        <dbReference type="PROSITE-ProRule" id="PRU00409"/>
    </source>
</evidence>
<comment type="pathway">
    <text evidence="17">Glycan biosynthesis.</text>
</comment>
<dbReference type="GO" id="GO:0046872">
    <property type="term" value="F:metal ion binding"/>
    <property type="evidence" value="ECO:0007669"/>
    <property type="project" value="UniProtKB-KW"/>
</dbReference>
<dbReference type="SUPFAM" id="SSF52440">
    <property type="entry name" value="PreATP-grasp domain"/>
    <property type="match status" value="1"/>
</dbReference>
<dbReference type="InterPro" id="IPR000291">
    <property type="entry name" value="D-Ala_lig_Van_CS"/>
</dbReference>
<dbReference type="NCBIfam" id="TIGR01205">
    <property type="entry name" value="D_ala_D_alaTIGR"/>
    <property type="match status" value="1"/>
</dbReference>
<accession>A0A6P1UVA4</accession>
<feature type="binding site" evidence="21">
    <location>
        <position position="313"/>
    </location>
    <ligand>
        <name>Mg(2+)</name>
        <dbReference type="ChEBI" id="CHEBI:18420"/>
        <label>1</label>
    </ligand>
</feature>
<comment type="cofactor">
    <cofactor evidence="1">
        <name>Mn(2+)</name>
        <dbReference type="ChEBI" id="CHEBI:29035"/>
    </cofactor>
</comment>
<keyword evidence="11 21" id="KW-0460">Magnesium</keyword>
<feature type="binding site" evidence="20">
    <location>
        <begin position="232"/>
        <end position="239"/>
    </location>
    <ligand>
        <name>ATP</name>
        <dbReference type="ChEBI" id="CHEBI:30616"/>
    </ligand>
</feature>
<comment type="function">
    <text evidence="2 18">Cell wall formation.</text>
</comment>
<name>A0A6P1UVA4_9ENTR</name>
<dbReference type="HAMAP" id="MF_00047">
    <property type="entry name" value="Dala_Dala_lig"/>
    <property type="match status" value="1"/>
</dbReference>
<dbReference type="InterPro" id="IPR016185">
    <property type="entry name" value="PreATP-grasp_dom_sf"/>
</dbReference>
<dbReference type="NCBIfam" id="NF002525">
    <property type="entry name" value="PRK01966.1-1"/>
    <property type="match status" value="1"/>
</dbReference>
<dbReference type="Gene3D" id="3.40.50.20">
    <property type="match status" value="1"/>
</dbReference>
<keyword evidence="14 21" id="KW-0464">Manganese</keyword>
<evidence type="ECO:0000313" key="25">
    <source>
        <dbReference type="Proteomes" id="UP000464389"/>
    </source>
</evidence>
<feature type="binding site" evidence="21">
    <location>
        <position position="326"/>
    </location>
    <ligand>
        <name>Mg(2+)</name>
        <dbReference type="ChEBI" id="CHEBI:18420"/>
        <label>2</label>
    </ligand>
</feature>
<evidence type="ECO:0000256" key="8">
    <source>
        <dbReference type="ARBA" id="ARBA00022723"/>
    </source>
</evidence>
<dbReference type="Proteomes" id="UP000464389">
    <property type="component" value="Chromosome"/>
</dbReference>
<keyword evidence="6 18" id="KW-0963">Cytoplasm</keyword>
<feature type="domain" description="ATP-grasp" evidence="23">
    <location>
        <begin position="156"/>
        <end position="359"/>
    </location>
</feature>
<comment type="catalytic activity">
    <reaction evidence="16 18">
        <text>2 D-alanine + ATP = D-alanyl-D-alanine + ADP + phosphate + H(+)</text>
        <dbReference type="Rhea" id="RHEA:11224"/>
        <dbReference type="ChEBI" id="CHEBI:15378"/>
        <dbReference type="ChEBI" id="CHEBI:30616"/>
        <dbReference type="ChEBI" id="CHEBI:43474"/>
        <dbReference type="ChEBI" id="CHEBI:57416"/>
        <dbReference type="ChEBI" id="CHEBI:57822"/>
        <dbReference type="ChEBI" id="CHEBI:456216"/>
        <dbReference type="EC" id="6.3.2.4"/>
    </reaction>
</comment>
<organism evidence="24 25">
    <name type="scientific">Klebsiella michiganensis</name>
    <dbReference type="NCBI Taxonomy" id="1134687"/>
    <lineage>
        <taxon>Bacteria</taxon>
        <taxon>Pseudomonadati</taxon>
        <taxon>Pseudomonadota</taxon>
        <taxon>Gammaproteobacteria</taxon>
        <taxon>Enterobacterales</taxon>
        <taxon>Enterobacteriaceae</taxon>
        <taxon>Klebsiella/Raoultella group</taxon>
        <taxon>Klebsiella</taxon>
    </lineage>
</organism>
<dbReference type="InterPro" id="IPR013815">
    <property type="entry name" value="ATP_grasp_subdomain_1"/>
</dbReference>
<feature type="binding site" evidence="21">
    <location>
        <position position="326"/>
    </location>
    <ligand>
        <name>Mg(2+)</name>
        <dbReference type="ChEBI" id="CHEBI:18420"/>
        <label>1</label>
    </ligand>
</feature>
<dbReference type="AlphaFoldDB" id="A0A6P1UVA4"/>
<dbReference type="Pfam" id="PF01820">
    <property type="entry name" value="Dala_Dala_lig_N"/>
    <property type="match status" value="1"/>
</dbReference>
<dbReference type="InterPro" id="IPR011127">
    <property type="entry name" value="Dala_Dala_lig_N"/>
</dbReference>
<dbReference type="FunFam" id="3.40.50.20:FF:000015">
    <property type="entry name" value="D-alanine--D-alanine ligase"/>
    <property type="match status" value="1"/>
</dbReference>
<evidence type="ECO:0000256" key="10">
    <source>
        <dbReference type="ARBA" id="ARBA00022840"/>
    </source>
</evidence>
<evidence type="ECO:0000259" key="23">
    <source>
        <dbReference type="PROSITE" id="PS50975"/>
    </source>
</evidence>
<evidence type="ECO:0000256" key="19">
    <source>
        <dbReference type="PIRSR" id="PIRSR039102-1"/>
    </source>
</evidence>
<keyword evidence="12 18" id="KW-0133">Cell shape</keyword>
<evidence type="ECO:0000256" key="2">
    <source>
        <dbReference type="ARBA" id="ARBA00003921"/>
    </source>
</evidence>
<gene>
    <name evidence="24" type="primary">ddlA</name>
    <name evidence="18" type="synonym">ddl</name>
    <name evidence="24" type="ORF">GW952_15185</name>
</gene>
<evidence type="ECO:0000256" key="1">
    <source>
        <dbReference type="ARBA" id="ARBA00001936"/>
    </source>
</evidence>
<evidence type="ECO:0000313" key="24">
    <source>
        <dbReference type="EMBL" id="QHS46851.1"/>
    </source>
</evidence>
<dbReference type="InterPro" id="IPR011095">
    <property type="entry name" value="Dala_Dala_lig_C"/>
</dbReference>
<evidence type="ECO:0000256" key="13">
    <source>
        <dbReference type="ARBA" id="ARBA00022984"/>
    </source>
</evidence>
<evidence type="ECO:0000256" key="20">
    <source>
        <dbReference type="PIRSR" id="PIRSR039102-2"/>
    </source>
</evidence>
<dbReference type="Pfam" id="PF07478">
    <property type="entry name" value="Dala_Dala_lig_C"/>
    <property type="match status" value="1"/>
</dbReference>
<dbReference type="EMBL" id="CP048108">
    <property type="protein sequence ID" value="QHS46851.1"/>
    <property type="molecule type" value="Genomic_DNA"/>
</dbReference>
<feature type="active site" evidence="19">
    <location>
        <position position="27"/>
    </location>
</feature>
<feature type="active site" evidence="19">
    <location>
        <position position="202"/>
    </location>
</feature>
<dbReference type="GO" id="GO:0071555">
    <property type="term" value="P:cell wall organization"/>
    <property type="evidence" value="ECO:0007669"/>
    <property type="project" value="UniProtKB-KW"/>
</dbReference>
<dbReference type="GO" id="GO:0005524">
    <property type="term" value="F:ATP binding"/>
    <property type="evidence" value="ECO:0007669"/>
    <property type="project" value="UniProtKB-UniRule"/>
</dbReference>
<keyword evidence="15 18" id="KW-0961">Cell wall biogenesis/degradation</keyword>
<comment type="pathway">
    <text evidence="4 18">Cell wall biogenesis; peptidoglycan biosynthesis.</text>
</comment>
<evidence type="ECO:0000256" key="6">
    <source>
        <dbReference type="ARBA" id="ARBA00022490"/>
    </source>
</evidence>
<sequence>MPFDVIMMEVEMAKMRVGIVFGGKSAEHEVSLQSAKNIVEAIDKTRFDVVLLGIDKQGQWHINDASNYLLNPQDPAHIALRPSDITLAQIPGREAQQLINADSGQPLAAIDVIFPIVHGTLGEDGSLQGMLRMANLPFVGSDVLGSAACMDKDVTKRLLRDAGLSIAPFITLTRANRHQVSFAEVQAKLGLPLFVKPANQGSSVGVSKVNSEEQYQQAVALAFEFDHKVVVEQGIKGREIECAVLGNDNPEASTCGEIVLNSEFYAYDTKYIDDQGAKVVVPAAIDSDVNDKIRDIAVRAYQTLGCSGMARVDVFLTADNDVVINEINTLPGFTNISMYPKLWQASGLDYTSLISRLIELALERHAADRALKTSMN</sequence>
<dbReference type="PIRSF" id="PIRSF039102">
    <property type="entry name" value="Ddl/VanB"/>
    <property type="match status" value="1"/>
</dbReference>
<dbReference type="NCBIfam" id="NF002378">
    <property type="entry name" value="PRK01372.1"/>
    <property type="match status" value="1"/>
</dbReference>
<evidence type="ECO:0000256" key="11">
    <source>
        <dbReference type="ARBA" id="ARBA00022842"/>
    </source>
</evidence>
<evidence type="ECO:0000256" key="5">
    <source>
        <dbReference type="ARBA" id="ARBA00010871"/>
    </source>
</evidence>
<dbReference type="GO" id="GO:0009252">
    <property type="term" value="P:peptidoglycan biosynthetic process"/>
    <property type="evidence" value="ECO:0007669"/>
    <property type="project" value="UniProtKB-UniRule"/>
</dbReference>
<comment type="subcellular location">
    <subcellularLocation>
        <location evidence="3 18">Cytoplasm</location>
    </subcellularLocation>
</comment>
<dbReference type="PROSITE" id="PS50975">
    <property type="entry name" value="ATP_GRASP"/>
    <property type="match status" value="1"/>
</dbReference>
<dbReference type="PANTHER" id="PTHR23132:SF25">
    <property type="entry name" value="D-ALANINE--D-ALANINE LIGASE A"/>
    <property type="match status" value="1"/>
</dbReference>
<evidence type="ECO:0000256" key="14">
    <source>
        <dbReference type="ARBA" id="ARBA00023211"/>
    </source>
</evidence>
<feature type="binding site" evidence="20">
    <location>
        <begin position="325"/>
        <end position="326"/>
    </location>
    <ligand>
        <name>ATP</name>
        <dbReference type="ChEBI" id="CHEBI:30616"/>
    </ligand>
</feature>
<keyword evidence="7 18" id="KW-0436">Ligase</keyword>
<dbReference type="NCBIfam" id="NF002528">
    <property type="entry name" value="PRK01966.1-4"/>
    <property type="match status" value="1"/>
</dbReference>
<feature type="binding site" evidence="20">
    <location>
        <begin position="202"/>
        <end position="203"/>
    </location>
    <ligand>
        <name>ATP</name>
        <dbReference type="ChEBI" id="CHEBI:30616"/>
    </ligand>
</feature>
<dbReference type="Gene3D" id="3.30.1490.20">
    <property type="entry name" value="ATP-grasp fold, A domain"/>
    <property type="match status" value="1"/>
</dbReference>
<evidence type="ECO:0000256" key="7">
    <source>
        <dbReference type="ARBA" id="ARBA00022598"/>
    </source>
</evidence>
<dbReference type="PROSITE" id="PS00844">
    <property type="entry name" value="DALA_DALA_LIGASE_2"/>
    <property type="match status" value="1"/>
</dbReference>
<dbReference type="PANTHER" id="PTHR23132">
    <property type="entry name" value="D-ALANINE--D-ALANINE LIGASE"/>
    <property type="match status" value="1"/>
</dbReference>
<keyword evidence="10 22" id="KW-0067">ATP-binding</keyword>
<dbReference type="PROSITE" id="PS00843">
    <property type="entry name" value="DALA_DALA_LIGASE_1"/>
    <property type="match status" value="1"/>
</dbReference>
<dbReference type="Gene3D" id="3.30.470.20">
    <property type="entry name" value="ATP-grasp fold, B domain"/>
    <property type="match status" value="1"/>
</dbReference>
<keyword evidence="9 20" id="KW-0547">Nucleotide-binding</keyword>
<dbReference type="SUPFAM" id="SSF56059">
    <property type="entry name" value="Glutathione synthetase ATP-binding domain-like"/>
    <property type="match status" value="1"/>
</dbReference>
<evidence type="ECO:0000256" key="21">
    <source>
        <dbReference type="PIRSR" id="PIRSR039102-3"/>
    </source>
</evidence>
<dbReference type="GO" id="GO:0005829">
    <property type="term" value="C:cytosol"/>
    <property type="evidence" value="ECO:0007669"/>
    <property type="project" value="UniProtKB-ARBA"/>
</dbReference>
<evidence type="ECO:0000256" key="12">
    <source>
        <dbReference type="ARBA" id="ARBA00022960"/>
    </source>
</evidence>
<evidence type="ECO:0000256" key="18">
    <source>
        <dbReference type="HAMAP-Rule" id="MF_00047"/>
    </source>
</evidence>
<evidence type="ECO:0000256" key="17">
    <source>
        <dbReference type="ARBA" id="ARBA00060592"/>
    </source>
</evidence>
<feature type="binding site" evidence="21">
    <location>
        <position position="328"/>
    </location>
    <ligand>
        <name>Mg(2+)</name>
        <dbReference type="ChEBI" id="CHEBI:18420"/>
        <label>2</label>
    </ligand>
</feature>
<evidence type="ECO:0000256" key="9">
    <source>
        <dbReference type="ARBA" id="ARBA00022741"/>
    </source>
</evidence>
<proteinExistence type="inferred from homology"/>
<comment type="similarity">
    <text evidence="5 18">Belongs to the D-alanine--D-alanine ligase family.</text>
</comment>
<feature type="binding site" evidence="20">
    <location>
        <begin position="194"/>
        <end position="196"/>
    </location>
    <ligand>
        <name>ATP</name>
        <dbReference type="ChEBI" id="CHEBI:30616"/>
    </ligand>
</feature>
<dbReference type="FunFam" id="3.30.470.20:FF:000008">
    <property type="entry name" value="D-alanine--D-alanine ligase"/>
    <property type="match status" value="1"/>
</dbReference>
<dbReference type="EC" id="6.3.2.4" evidence="18"/>
<feature type="active site" evidence="19">
    <location>
        <position position="337"/>
    </location>
</feature>
<dbReference type="InterPro" id="IPR011761">
    <property type="entry name" value="ATP-grasp"/>
</dbReference>
<dbReference type="GO" id="GO:0008360">
    <property type="term" value="P:regulation of cell shape"/>
    <property type="evidence" value="ECO:0007669"/>
    <property type="project" value="UniProtKB-KW"/>
</dbReference>
<reference evidence="24 25" key="1">
    <citation type="submission" date="2020-01" db="EMBL/GenBank/DDBJ databases">
        <title>Bactrocera dorsalis gut bacteria genome.</title>
        <authorList>
            <person name="Zhang H."/>
            <person name="Cai Z."/>
        </authorList>
    </citation>
    <scope>NUCLEOTIDE SEQUENCE [LARGE SCALE GENOMIC DNA]</scope>
    <source>
        <strain evidence="24 25">BD177</strain>
    </source>
</reference>
<dbReference type="InterPro" id="IPR005905">
    <property type="entry name" value="D_ala_D_ala"/>
</dbReference>
<feature type="binding site" evidence="20">
    <location>
        <position position="152"/>
    </location>
    <ligand>
        <name>ATP</name>
        <dbReference type="ChEBI" id="CHEBI:30616"/>
    </ligand>
</feature>
<dbReference type="UniPathway" id="UPA00219"/>
<protein>
    <recommendedName>
        <fullName evidence="18">D-alanine--D-alanine ligase</fullName>
        <ecNumber evidence="18">6.3.2.4</ecNumber>
    </recommendedName>
    <alternativeName>
        <fullName evidence="18">D-Ala-D-Ala ligase</fullName>
    </alternativeName>
    <alternativeName>
        <fullName evidence="18">D-alanylalanine synthetase</fullName>
    </alternativeName>
</protein>
<comment type="cofactor">
    <cofactor evidence="21">
        <name>Mg(2+)</name>
        <dbReference type="ChEBI" id="CHEBI:18420"/>
    </cofactor>
    <cofactor evidence="21">
        <name>Mn(2+)</name>
        <dbReference type="ChEBI" id="CHEBI:29035"/>
    </cofactor>
    <text evidence="21">Binds 2 magnesium or manganese ions per subunit.</text>
</comment>
<evidence type="ECO:0000256" key="3">
    <source>
        <dbReference type="ARBA" id="ARBA00004496"/>
    </source>
</evidence>
<evidence type="ECO:0000256" key="15">
    <source>
        <dbReference type="ARBA" id="ARBA00023316"/>
    </source>
</evidence>